<accession>A0A0F9GWK8</accession>
<sequence length="327" mass="36446">MSEPYILVRSLGRKCGMAEYAGFLAERLPGKLVGSVTDLPLQRDRAGIVIVQVEVGLYNFDLYEILWEMWAARHRGYLVVADYASEPNECRGWSQEIAKYSILGPKYWELNSVCLPLVRCNPLAEQDAGPPSEIKLGTFGFASPVKKHEEIARLAIRLGVKALIISTVPNPWPGFEEGPHRQVPLDALNEIRQMAELYPDRIELIDSGYLTIPEVQTKLRECTHLVSAMDNLTANWGPSGSLRTMATVGRPLIALNSQRAAEVDATLVTSFDEITLDFLQKNTSAPNIKKIGDGLWAYKNLLRWIETAIFFKRQLINPSGGLLHVSG</sequence>
<name>A0A0F9GWK8_9ZZZZ</name>
<proteinExistence type="predicted"/>
<protein>
    <recommendedName>
        <fullName evidence="2">Glycosyl transferase family 1 domain-containing protein</fullName>
    </recommendedName>
</protein>
<comment type="caution">
    <text evidence="1">The sequence shown here is derived from an EMBL/GenBank/DDBJ whole genome shotgun (WGS) entry which is preliminary data.</text>
</comment>
<evidence type="ECO:0008006" key="2">
    <source>
        <dbReference type="Google" id="ProtNLM"/>
    </source>
</evidence>
<evidence type="ECO:0000313" key="1">
    <source>
        <dbReference type="EMBL" id="KKM03230.1"/>
    </source>
</evidence>
<organism evidence="1">
    <name type="scientific">marine sediment metagenome</name>
    <dbReference type="NCBI Taxonomy" id="412755"/>
    <lineage>
        <taxon>unclassified sequences</taxon>
        <taxon>metagenomes</taxon>
        <taxon>ecological metagenomes</taxon>
    </lineage>
</organism>
<reference evidence="1" key="1">
    <citation type="journal article" date="2015" name="Nature">
        <title>Complex archaea that bridge the gap between prokaryotes and eukaryotes.</title>
        <authorList>
            <person name="Spang A."/>
            <person name="Saw J.H."/>
            <person name="Jorgensen S.L."/>
            <person name="Zaremba-Niedzwiedzka K."/>
            <person name="Martijn J."/>
            <person name="Lind A.E."/>
            <person name="van Eijk R."/>
            <person name="Schleper C."/>
            <person name="Guy L."/>
            <person name="Ettema T.J."/>
        </authorList>
    </citation>
    <scope>NUCLEOTIDE SEQUENCE</scope>
</reference>
<gene>
    <name evidence="1" type="ORF">LCGC14_1776520</name>
</gene>
<dbReference type="EMBL" id="LAZR01016732">
    <property type="protein sequence ID" value="KKM03230.1"/>
    <property type="molecule type" value="Genomic_DNA"/>
</dbReference>
<dbReference type="AlphaFoldDB" id="A0A0F9GWK8"/>